<comment type="caution">
    <text evidence="2">The sequence shown here is derived from an EMBL/GenBank/DDBJ whole genome shotgun (WGS) entry which is preliminary data.</text>
</comment>
<evidence type="ECO:0000313" key="4">
    <source>
        <dbReference type="Proteomes" id="UP000663845"/>
    </source>
</evidence>
<evidence type="ECO:0000256" key="1">
    <source>
        <dbReference type="SAM" id="MobiDB-lite"/>
    </source>
</evidence>
<proteinExistence type="predicted"/>
<dbReference type="Proteomes" id="UP000663845">
    <property type="component" value="Unassembled WGS sequence"/>
</dbReference>
<dbReference type="AlphaFoldDB" id="A0A815K562"/>
<reference evidence="2" key="1">
    <citation type="submission" date="2021-02" db="EMBL/GenBank/DDBJ databases">
        <authorList>
            <person name="Nowell W R."/>
        </authorList>
    </citation>
    <scope>NUCLEOTIDE SEQUENCE</scope>
</reference>
<dbReference type="EMBL" id="CAJOAZ010001699">
    <property type="protein sequence ID" value="CAF3845876.1"/>
    <property type="molecule type" value="Genomic_DNA"/>
</dbReference>
<organism evidence="2 4">
    <name type="scientific">Adineta steineri</name>
    <dbReference type="NCBI Taxonomy" id="433720"/>
    <lineage>
        <taxon>Eukaryota</taxon>
        <taxon>Metazoa</taxon>
        <taxon>Spiralia</taxon>
        <taxon>Gnathifera</taxon>
        <taxon>Rotifera</taxon>
        <taxon>Eurotatoria</taxon>
        <taxon>Bdelloidea</taxon>
        <taxon>Adinetida</taxon>
        <taxon>Adinetidae</taxon>
        <taxon>Adineta</taxon>
    </lineage>
</organism>
<feature type="compositionally biased region" description="Polar residues" evidence="1">
    <location>
        <begin position="130"/>
        <end position="144"/>
    </location>
</feature>
<evidence type="ECO:0000313" key="3">
    <source>
        <dbReference type="EMBL" id="CAF3845876.1"/>
    </source>
</evidence>
<gene>
    <name evidence="2" type="ORF">JYZ213_LOCUS36963</name>
    <name evidence="3" type="ORF">OXD698_LOCUS20977</name>
</gene>
<dbReference type="Proteomes" id="UP000663844">
    <property type="component" value="Unassembled WGS sequence"/>
</dbReference>
<name>A0A815K562_9BILA</name>
<evidence type="ECO:0000313" key="2">
    <source>
        <dbReference type="EMBL" id="CAF1386545.1"/>
    </source>
</evidence>
<dbReference type="SUPFAM" id="SSF54001">
    <property type="entry name" value="Cysteine proteinases"/>
    <property type="match status" value="1"/>
</dbReference>
<dbReference type="EMBL" id="CAJNOG010000944">
    <property type="protein sequence ID" value="CAF1386545.1"/>
    <property type="molecule type" value="Genomic_DNA"/>
</dbReference>
<accession>A0A815K562</accession>
<dbReference type="InterPro" id="IPR038765">
    <property type="entry name" value="Papain-like_cys_pep_sf"/>
</dbReference>
<feature type="region of interest" description="Disordered" evidence="1">
    <location>
        <begin position="130"/>
        <end position="151"/>
    </location>
</feature>
<sequence>MYALASINGDVEGQLKSALKKETNDHKGKRIVLIPYCLENSHWSGILIEFQANEEIQRVEYIDSMTGFDVIPEKLKKEFAEVFPNVVICRKDLQKDDNLASSAKLTFNNLVTAAKNALLYRNNTLVPNQFQKKINDNDNTSTGSSEREQLRSMEKTENNLMTTHSILEDNNQLKVQQLEQELTAGLEKLKILTTDE</sequence>
<protein>
    <submittedName>
        <fullName evidence="2">Uncharacterized protein</fullName>
    </submittedName>
</protein>